<accession>A0A556P8P7</accession>
<name>A0A556P8P7_9BACI</name>
<proteinExistence type="predicted"/>
<gene>
    <name evidence="1" type="ORF">FPQ13_11675</name>
</gene>
<evidence type="ECO:0000313" key="1">
    <source>
        <dbReference type="EMBL" id="TSJ60761.1"/>
    </source>
</evidence>
<keyword evidence="2" id="KW-1185">Reference proteome</keyword>
<evidence type="ECO:0000313" key="2">
    <source>
        <dbReference type="Proteomes" id="UP000316425"/>
    </source>
</evidence>
<dbReference type="AlphaFoldDB" id="A0A556P8P7"/>
<dbReference type="Proteomes" id="UP000316425">
    <property type="component" value="Unassembled WGS sequence"/>
</dbReference>
<sequence>MNFVSGKNNNHYLVFGEVRFWLNTESGTMKVRIDETGELFPVTKDSALYRGMKKHFDQFLNQ</sequence>
<dbReference type="EMBL" id="VMHE01000030">
    <property type="protein sequence ID" value="TSJ60761.1"/>
    <property type="molecule type" value="Genomic_DNA"/>
</dbReference>
<reference evidence="1 2" key="1">
    <citation type="submission" date="2019-07" db="EMBL/GenBank/DDBJ databases">
        <title>Allobacillus sp. nov. SKP isolated from shrimp paste of Euphausiacea.</title>
        <authorList>
            <person name="Kanchanasin P."/>
            <person name="Tanasupawat S."/>
            <person name="Shi W."/>
            <person name="Wu L."/>
            <person name="Ma J."/>
        </authorList>
    </citation>
    <scope>NUCLEOTIDE SEQUENCE [LARGE SCALE GENOMIC DNA]</scope>
    <source>
        <strain evidence="1 2">SKP4-8</strain>
    </source>
</reference>
<comment type="caution">
    <text evidence="1">The sequence shown here is derived from an EMBL/GenBank/DDBJ whole genome shotgun (WGS) entry which is preliminary data.</text>
</comment>
<protein>
    <submittedName>
        <fullName evidence="1">Uncharacterized protein</fullName>
    </submittedName>
</protein>
<dbReference type="OrthoDB" id="2890951at2"/>
<organism evidence="1 2">
    <name type="scientific">Allobacillus salarius</name>
    <dbReference type="NCBI Taxonomy" id="1955272"/>
    <lineage>
        <taxon>Bacteria</taxon>
        <taxon>Bacillati</taxon>
        <taxon>Bacillota</taxon>
        <taxon>Bacilli</taxon>
        <taxon>Bacillales</taxon>
        <taxon>Bacillaceae</taxon>
        <taxon>Allobacillus</taxon>
    </lineage>
</organism>
<dbReference type="RefSeq" id="WP_144089509.1">
    <property type="nucleotide sequence ID" value="NZ_VMHE01000030.1"/>
</dbReference>